<name>A0A1Z4JGW4_LEPBY</name>
<evidence type="ECO:0000313" key="2">
    <source>
        <dbReference type="Proteomes" id="UP000217895"/>
    </source>
</evidence>
<dbReference type="EMBL" id="AP018203">
    <property type="protein sequence ID" value="BAY55898.1"/>
    <property type="molecule type" value="Genomic_DNA"/>
</dbReference>
<reference evidence="1 2" key="1">
    <citation type="submission" date="2017-06" db="EMBL/GenBank/DDBJ databases">
        <title>Genome sequencing of cyanobaciteial culture collection at National Institute for Environmental Studies (NIES).</title>
        <authorList>
            <person name="Hirose Y."/>
            <person name="Shimura Y."/>
            <person name="Fujisawa T."/>
            <person name="Nakamura Y."/>
            <person name="Kawachi M."/>
        </authorList>
    </citation>
    <scope>NUCLEOTIDE SEQUENCE [LARGE SCALE GENOMIC DNA]</scope>
    <source>
        <strain evidence="1 2">NIES-2135</strain>
    </source>
</reference>
<dbReference type="AlphaFoldDB" id="A0A1Z4JGW4"/>
<sequence length="129" mass="14296">MTTKPSWLTRNAIALHKDTAFIPVQLKTDGKHKFAIDGLSNLHPIDELQPATPDSFKTPRQFILKDGAVVTVERTANGLSINGIERVQIPDEVDLACRRLAQMFDGAIVKDVNLAQFGIVEEVADDDDW</sequence>
<keyword evidence="2" id="KW-1185">Reference proteome</keyword>
<proteinExistence type="predicted"/>
<organism evidence="1 2">
    <name type="scientific">Leptolyngbya boryana NIES-2135</name>
    <dbReference type="NCBI Taxonomy" id="1973484"/>
    <lineage>
        <taxon>Bacteria</taxon>
        <taxon>Bacillati</taxon>
        <taxon>Cyanobacteriota</taxon>
        <taxon>Cyanophyceae</taxon>
        <taxon>Leptolyngbyales</taxon>
        <taxon>Leptolyngbyaceae</taxon>
        <taxon>Leptolyngbya group</taxon>
        <taxon>Leptolyngbya</taxon>
    </lineage>
</organism>
<gene>
    <name evidence="1" type="ORF">NIES2135_27230</name>
</gene>
<accession>A0A1Z4JGW4</accession>
<evidence type="ECO:0000313" key="1">
    <source>
        <dbReference type="EMBL" id="BAY55898.1"/>
    </source>
</evidence>
<dbReference type="Proteomes" id="UP000217895">
    <property type="component" value="Chromosome"/>
</dbReference>
<protein>
    <submittedName>
        <fullName evidence="1">Uncharacterized protein</fullName>
    </submittedName>
</protein>